<dbReference type="InterPro" id="IPR043426">
    <property type="entry name" value="MltB-like"/>
</dbReference>
<dbReference type="RefSeq" id="WP_136852991.1">
    <property type="nucleotide sequence ID" value="NZ_SWCI01000004.1"/>
</dbReference>
<reference evidence="4 5" key="1">
    <citation type="submission" date="2019-04" db="EMBL/GenBank/DDBJ databases">
        <authorList>
            <person name="Hwang J.C."/>
        </authorList>
    </citation>
    <scope>NUCLEOTIDE SEQUENCE [LARGE SCALE GENOMIC DNA]</scope>
    <source>
        <strain evidence="4 5">IMCC35001</strain>
    </source>
</reference>
<feature type="domain" description="Transglycosylase SLT" evidence="3">
    <location>
        <begin position="23"/>
        <end position="309"/>
    </location>
</feature>
<gene>
    <name evidence="4" type="primary">mltB</name>
    <name evidence="4" type="ORF">FCL40_09210</name>
</gene>
<proteinExistence type="predicted"/>
<dbReference type="Proteomes" id="UP000305674">
    <property type="component" value="Unassembled WGS sequence"/>
</dbReference>
<keyword evidence="2" id="KW-0732">Signal</keyword>
<evidence type="ECO:0000256" key="1">
    <source>
        <dbReference type="PIRSR" id="PIRSR611757-1"/>
    </source>
</evidence>
<evidence type="ECO:0000313" key="4">
    <source>
        <dbReference type="EMBL" id="TKB49489.1"/>
    </source>
</evidence>
<accession>A0A4U1BE90</accession>
<dbReference type="EMBL" id="SWCI01000004">
    <property type="protein sequence ID" value="TKB49489.1"/>
    <property type="molecule type" value="Genomic_DNA"/>
</dbReference>
<dbReference type="PANTHER" id="PTHR30163">
    <property type="entry name" value="MEMBRANE-BOUND LYTIC MUREIN TRANSGLYCOSYLASE B"/>
    <property type="match status" value="1"/>
</dbReference>
<dbReference type="Pfam" id="PF13406">
    <property type="entry name" value="SLT_2"/>
    <property type="match status" value="1"/>
</dbReference>
<dbReference type="PANTHER" id="PTHR30163:SF9">
    <property type="entry name" value="MEMBRANE-BOUND LYTIC MUREIN TRANSGLYCOSYLASE B"/>
    <property type="match status" value="1"/>
</dbReference>
<dbReference type="GO" id="GO:0009253">
    <property type="term" value="P:peptidoglycan catabolic process"/>
    <property type="evidence" value="ECO:0007669"/>
    <property type="project" value="TreeGrafter"/>
</dbReference>
<dbReference type="AlphaFoldDB" id="A0A4U1BE90"/>
<organism evidence="4 5">
    <name type="scientific">Ferrimonas sediminicola</name>
    <dbReference type="NCBI Taxonomy" id="2569538"/>
    <lineage>
        <taxon>Bacteria</taxon>
        <taxon>Pseudomonadati</taxon>
        <taxon>Pseudomonadota</taxon>
        <taxon>Gammaproteobacteria</taxon>
        <taxon>Alteromonadales</taxon>
        <taxon>Ferrimonadaceae</taxon>
        <taxon>Ferrimonas</taxon>
    </lineage>
</organism>
<feature type="active site" evidence="1">
    <location>
        <position position="113"/>
    </location>
</feature>
<dbReference type="InterPro" id="IPR023346">
    <property type="entry name" value="Lysozyme-like_dom_sf"/>
</dbReference>
<name>A0A4U1BE90_9GAMM</name>
<evidence type="ECO:0000259" key="3">
    <source>
        <dbReference type="Pfam" id="PF13406"/>
    </source>
</evidence>
<keyword evidence="5" id="KW-1185">Reference proteome</keyword>
<dbReference type="Gene3D" id="1.10.530.10">
    <property type="match status" value="1"/>
</dbReference>
<protein>
    <submittedName>
        <fullName evidence="4">Lytic murein transglycosylase B</fullName>
    </submittedName>
</protein>
<dbReference type="SUPFAM" id="SSF53955">
    <property type="entry name" value="Lysozyme-like"/>
    <property type="match status" value="1"/>
</dbReference>
<dbReference type="InterPro" id="IPR011757">
    <property type="entry name" value="Lytic_transglycosylase_MltB"/>
</dbReference>
<dbReference type="Gene3D" id="1.10.8.350">
    <property type="entry name" value="Bacterial muramidase"/>
    <property type="match status" value="1"/>
</dbReference>
<comment type="caution">
    <text evidence="4">The sequence shown here is derived from an EMBL/GenBank/DDBJ whole genome shotgun (WGS) entry which is preliminary data.</text>
</comment>
<feature type="signal peptide" evidence="2">
    <location>
        <begin position="1"/>
        <end position="18"/>
    </location>
</feature>
<dbReference type="InterPro" id="IPR031304">
    <property type="entry name" value="SLT_2"/>
</dbReference>
<dbReference type="NCBIfam" id="TIGR02282">
    <property type="entry name" value="MltB"/>
    <property type="match status" value="1"/>
</dbReference>
<evidence type="ECO:0000256" key="2">
    <source>
        <dbReference type="SAM" id="SignalP"/>
    </source>
</evidence>
<dbReference type="FunFam" id="1.10.8.350:FF:000001">
    <property type="entry name" value="Lytic murein transglycosylase B"/>
    <property type="match status" value="1"/>
</dbReference>
<sequence>MTKWLLLPALGLSSAVFAMTPQQQFVQQWTDRGLDRSYIEQALSKASRNDKVLEAISTPWEAKPWYQYRQLFLTQERVEDGVAFWTQHRDTLARAEAQFGVDASMIVAIIGIETRYGRHTGSYPVLDALYTLGFYYPKRAEFFASELGHYLTLAQQEGWDLTATKGSYAGAMGWGQFIPSSYLAYSVDFDGDGKRDLLNNPVDAIGSVANYFAEHKWSHKAPAAVPIAVPEDKPAEALMWNGNPLEATVAQLRAAGAEALGRDTDRAALLTLKSGETGIQYYQVSPNFYTITRYNRSPLYAMAAVEFAQRLQEAYVQP</sequence>
<feature type="chain" id="PRO_5020490902" evidence="2">
    <location>
        <begin position="19"/>
        <end position="318"/>
    </location>
</feature>
<dbReference type="OrthoDB" id="9772911at2"/>
<dbReference type="GO" id="GO:0008933">
    <property type="term" value="F:peptidoglycan lytic transglycosylase activity"/>
    <property type="evidence" value="ECO:0007669"/>
    <property type="project" value="TreeGrafter"/>
</dbReference>
<dbReference type="CDD" id="cd13399">
    <property type="entry name" value="Slt35-like"/>
    <property type="match status" value="1"/>
</dbReference>
<evidence type="ECO:0000313" key="5">
    <source>
        <dbReference type="Proteomes" id="UP000305674"/>
    </source>
</evidence>